<dbReference type="InterPro" id="IPR011009">
    <property type="entry name" value="Kinase-like_dom_sf"/>
</dbReference>
<comment type="subcellular location">
    <subcellularLocation>
        <location evidence="1">Cytoplasm</location>
    </subcellularLocation>
</comment>
<protein>
    <recommendedName>
        <fullName evidence="8">Hydroxylysine kinase</fullName>
        <ecNumber evidence="7">2.7.1.81</ecNumber>
    </recommendedName>
</protein>
<evidence type="ECO:0000256" key="3">
    <source>
        <dbReference type="ARBA" id="ARBA00022679"/>
    </source>
</evidence>
<dbReference type="EC" id="2.7.1.81" evidence="7"/>
<dbReference type="GO" id="GO:0047992">
    <property type="term" value="F:hydroxylysine kinase activity"/>
    <property type="evidence" value="ECO:0007669"/>
    <property type="project" value="UniProtKB-EC"/>
</dbReference>
<dbReference type="Pfam" id="PF01636">
    <property type="entry name" value="APH"/>
    <property type="match status" value="1"/>
</dbReference>
<dbReference type="InterPro" id="IPR050249">
    <property type="entry name" value="Pseudomonas-type_ThrB"/>
</dbReference>
<gene>
    <name evidence="10" type="ORF">DYS74_00290</name>
</gene>
<evidence type="ECO:0000256" key="4">
    <source>
        <dbReference type="ARBA" id="ARBA00022777"/>
    </source>
</evidence>
<evidence type="ECO:0000259" key="9">
    <source>
        <dbReference type="Pfam" id="PF01636"/>
    </source>
</evidence>
<reference evidence="10 11" key="1">
    <citation type="submission" date="2018-10" db="EMBL/GenBank/DDBJ databases">
        <title>Rhodobacter sp . BO-81.</title>
        <authorList>
            <person name="Im W.T."/>
        </authorList>
    </citation>
    <scope>NUCLEOTIDE SEQUENCE [LARGE SCALE GENOMIC DNA]</scope>
    <source>
        <strain evidence="10 11">BO-81</strain>
    </source>
</reference>
<keyword evidence="11" id="KW-1185">Reference proteome</keyword>
<dbReference type="EMBL" id="RCHI01000001">
    <property type="protein sequence ID" value="RLL72801.1"/>
    <property type="molecule type" value="Genomic_DNA"/>
</dbReference>
<dbReference type="SUPFAM" id="SSF56112">
    <property type="entry name" value="Protein kinase-like (PK-like)"/>
    <property type="match status" value="1"/>
</dbReference>
<dbReference type="Gene3D" id="3.90.1200.10">
    <property type="match status" value="1"/>
</dbReference>
<evidence type="ECO:0000256" key="7">
    <source>
        <dbReference type="ARBA" id="ARBA00038873"/>
    </source>
</evidence>
<organism evidence="10 11">
    <name type="scientific">Paenirhodobacter hankyongi</name>
    <dbReference type="NCBI Taxonomy" id="2294033"/>
    <lineage>
        <taxon>Bacteria</taxon>
        <taxon>Pseudomonadati</taxon>
        <taxon>Pseudomonadota</taxon>
        <taxon>Alphaproteobacteria</taxon>
        <taxon>Rhodobacterales</taxon>
        <taxon>Rhodobacter group</taxon>
        <taxon>Paenirhodobacter</taxon>
    </lineage>
</organism>
<sequence length="378" mass="40324">MRRRCDDPLPLATGARAPFPGVPMSNALSDPIFAVLLDSPPPPVDTAAAEALLRDLWGIEGRAESLACERDANFRITTEAGPGYVLKVANPAEARATTAFQVEALRWLEGRTPALPVPRMVATGTGDFLAPLALDDGRNSTVRLLSWVPGTPVARTGGAGRLAAQIGTLAAQLGAGLAGFRHPASGHEILWDIRHLPRLMPLLASLPAGALRDQLQAEIDHFAAAVAPRLPALRWQVVHNDLNHHNIVIDPQAPERIAGVLDFGDMVRTPRAVDVAVAASYLTHLEEDPLAPVARMVAAYAAVTPLDAAEVELLRDLIVARLVASITITEWRAARYPENAEYILRNNRGARAGMAGFAALPREVVTAALRAAAEEGVR</sequence>
<evidence type="ECO:0000256" key="6">
    <source>
        <dbReference type="ARBA" id="ARBA00037368"/>
    </source>
</evidence>
<evidence type="ECO:0000256" key="1">
    <source>
        <dbReference type="ARBA" id="ARBA00004496"/>
    </source>
</evidence>
<dbReference type="AlphaFoldDB" id="A0A421BWU8"/>
<name>A0A421BWU8_9RHOB</name>
<comment type="caution">
    <text evidence="10">The sequence shown here is derived from an EMBL/GenBank/DDBJ whole genome shotgun (WGS) entry which is preliminary data.</text>
</comment>
<keyword evidence="4" id="KW-0418">Kinase</keyword>
<accession>A0A421BWU8</accession>
<proteinExistence type="predicted"/>
<dbReference type="GO" id="GO:0005737">
    <property type="term" value="C:cytoplasm"/>
    <property type="evidence" value="ECO:0007669"/>
    <property type="project" value="UniProtKB-SubCell"/>
</dbReference>
<comment type="function">
    <text evidence="6">Catalyzes the GTP-dependent phosphorylation of 5-hydroxy-L-lysine.</text>
</comment>
<feature type="domain" description="Aminoglycoside phosphotransferase" evidence="9">
    <location>
        <begin position="72"/>
        <end position="300"/>
    </location>
</feature>
<dbReference type="Proteomes" id="UP000279673">
    <property type="component" value="Unassembled WGS sequence"/>
</dbReference>
<comment type="catalytic activity">
    <reaction evidence="5">
        <text>(5R)-5-hydroxy-L-lysine + GTP = (5R)-5-phosphooxy-L-lysine + GDP + H(+)</text>
        <dbReference type="Rhea" id="RHEA:19049"/>
        <dbReference type="ChEBI" id="CHEBI:15378"/>
        <dbReference type="ChEBI" id="CHEBI:37565"/>
        <dbReference type="ChEBI" id="CHEBI:57882"/>
        <dbReference type="ChEBI" id="CHEBI:58189"/>
        <dbReference type="ChEBI" id="CHEBI:58357"/>
        <dbReference type="EC" id="2.7.1.81"/>
    </reaction>
</comment>
<evidence type="ECO:0000313" key="10">
    <source>
        <dbReference type="EMBL" id="RLL72801.1"/>
    </source>
</evidence>
<keyword evidence="3" id="KW-0808">Transferase</keyword>
<evidence type="ECO:0000256" key="2">
    <source>
        <dbReference type="ARBA" id="ARBA00022490"/>
    </source>
</evidence>
<evidence type="ECO:0000256" key="5">
    <source>
        <dbReference type="ARBA" id="ARBA00036820"/>
    </source>
</evidence>
<dbReference type="PANTHER" id="PTHR21064:SF1">
    <property type="entry name" value="HYDROXYLYSINE KINASE"/>
    <property type="match status" value="1"/>
</dbReference>
<evidence type="ECO:0000313" key="11">
    <source>
        <dbReference type="Proteomes" id="UP000279673"/>
    </source>
</evidence>
<keyword evidence="2" id="KW-0963">Cytoplasm</keyword>
<dbReference type="PANTHER" id="PTHR21064">
    <property type="entry name" value="AMINOGLYCOSIDE PHOSPHOTRANSFERASE DOMAIN-CONTAINING PROTEIN-RELATED"/>
    <property type="match status" value="1"/>
</dbReference>
<evidence type="ECO:0000256" key="8">
    <source>
        <dbReference type="ARBA" id="ARBA00040505"/>
    </source>
</evidence>
<dbReference type="InterPro" id="IPR002575">
    <property type="entry name" value="Aminoglycoside_PTrfase"/>
</dbReference>